<protein>
    <recommendedName>
        <fullName evidence="9">Phosphatidic acid phosphatase type 2/haloperoxidase domain-containing protein</fullName>
    </recommendedName>
</protein>
<evidence type="ECO:0000256" key="8">
    <source>
        <dbReference type="SAM" id="Phobius"/>
    </source>
</evidence>
<dbReference type="PANTHER" id="PTHR14969">
    <property type="entry name" value="SPHINGOSINE-1-PHOSPHATE PHOSPHOHYDROLASE"/>
    <property type="match status" value="1"/>
</dbReference>
<feature type="transmembrane region" description="Helical" evidence="8">
    <location>
        <begin position="166"/>
        <end position="183"/>
    </location>
</feature>
<dbReference type="GO" id="GO:0042392">
    <property type="term" value="F:sphingosine-1-phosphate phosphatase activity"/>
    <property type="evidence" value="ECO:0007669"/>
    <property type="project" value="TreeGrafter"/>
</dbReference>
<comment type="subcellular location">
    <subcellularLocation>
        <location evidence="1">Endoplasmic reticulum membrane</location>
        <topology evidence="1">Multi-pass membrane protein</topology>
    </subcellularLocation>
</comment>
<proteinExistence type="inferred from homology"/>
<keyword evidence="4" id="KW-0256">Endoplasmic reticulum</keyword>
<dbReference type="OrthoDB" id="9789113at2"/>
<dbReference type="EMBL" id="CP017634">
    <property type="protein sequence ID" value="ATW27849.1"/>
    <property type="molecule type" value="Genomic_DNA"/>
</dbReference>
<dbReference type="InterPro" id="IPR036938">
    <property type="entry name" value="PAP2/HPO_sf"/>
</dbReference>
<feature type="domain" description="Phosphatidic acid phosphatase type 2/haloperoxidase" evidence="9">
    <location>
        <begin position="48"/>
        <end position="152"/>
    </location>
</feature>
<dbReference type="InterPro" id="IPR000326">
    <property type="entry name" value="PAP2/HPO"/>
</dbReference>
<dbReference type="SMART" id="SM00014">
    <property type="entry name" value="acidPPc"/>
    <property type="match status" value="1"/>
</dbReference>
<dbReference type="Proteomes" id="UP000323521">
    <property type="component" value="Chromosome"/>
</dbReference>
<evidence type="ECO:0000256" key="4">
    <source>
        <dbReference type="ARBA" id="ARBA00022824"/>
    </source>
</evidence>
<comment type="similarity">
    <text evidence="7">Belongs to the type 2 lipid phosphate phosphatase family.</text>
</comment>
<dbReference type="KEGG" id="fwa:DCMF_26605"/>
<dbReference type="RefSeq" id="WP_148137234.1">
    <property type="nucleotide sequence ID" value="NZ_CP017634.1"/>
</dbReference>
<feature type="transmembrane region" description="Helical" evidence="8">
    <location>
        <begin position="137"/>
        <end position="154"/>
    </location>
</feature>
<dbReference type="SUPFAM" id="SSF48317">
    <property type="entry name" value="Acid phosphatase/Vanadium-dependent haloperoxidase"/>
    <property type="match status" value="1"/>
</dbReference>
<name>A0A3G1KZN3_FORW1</name>
<evidence type="ECO:0000256" key="6">
    <source>
        <dbReference type="ARBA" id="ARBA00023136"/>
    </source>
</evidence>
<dbReference type="PANTHER" id="PTHR14969:SF28">
    <property type="entry name" value="DIHYDROSPHINGOSINE 1-PHOSPHATE PHOSPHATASE LCB3-RELATED"/>
    <property type="match status" value="1"/>
</dbReference>
<keyword evidence="3" id="KW-0378">Hydrolase</keyword>
<keyword evidence="6 8" id="KW-0472">Membrane</keyword>
<evidence type="ECO:0000259" key="9">
    <source>
        <dbReference type="SMART" id="SM00014"/>
    </source>
</evidence>
<evidence type="ECO:0000256" key="2">
    <source>
        <dbReference type="ARBA" id="ARBA00022692"/>
    </source>
</evidence>
<feature type="transmembrane region" description="Helical" evidence="8">
    <location>
        <begin position="17"/>
        <end position="39"/>
    </location>
</feature>
<evidence type="ECO:0000256" key="3">
    <source>
        <dbReference type="ARBA" id="ARBA00022801"/>
    </source>
</evidence>
<evidence type="ECO:0000256" key="1">
    <source>
        <dbReference type="ARBA" id="ARBA00004477"/>
    </source>
</evidence>
<reference evidence="10 11" key="1">
    <citation type="submission" date="2016-10" db="EMBL/GenBank/DDBJ databases">
        <title>Complete Genome Sequence of Peptococcaceae strain DCMF.</title>
        <authorList>
            <person name="Edwards R.J."/>
            <person name="Holland S.I."/>
            <person name="Deshpande N.P."/>
            <person name="Wong Y.K."/>
            <person name="Ertan H."/>
            <person name="Manefield M."/>
            <person name="Russell T.L."/>
            <person name="Lee M.J."/>
        </authorList>
    </citation>
    <scope>NUCLEOTIDE SEQUENCE [LARGE SCALE GENOMIC DNA]</scope>
    <source>
        <strain evidence="10 11">DCMF</strain>
    </source>
</reference>
<keyword evidence="11" id="KW-1185">Reference proteome</keyword>
<feature type="transmembrane region" description="Helical" evidence="8">
    <location>
        <begin position="189"/>
        <end position="208"/>
    </location>
</feature>
<evidence type="ECO:0000313" key="11">
    <source>
        <dbReference type="Proteomes" id="UP000323521"/>
    </source>
</evidence>
<feature type="transmembrane region" description="Helical" evidence="8">
    <location>
        <begin position="220"/>
        <end position="241"/>
    </location>
</feature>
<feature type="transmembrane region" description="Helical" evidence="8">
    <location>
        <begin position="261"/>
        <end position="281"/>
    </location>
</feature>
<keyword evidence="5 8" id="KW-1133">Transmembrane helix</keyword>
<evidence type="ECO:0000313" key="10">
    <source>
        <dbReference type="EMBL" id="ATW27849.1"/>
    </source>
</evidence>
<dbReference type="Gene3D" id="1.20.144.10">
    <property type="entry name" value="Phosphatidic acid phosphatase type 2/haloperoxidase"/>
    <property type="match status" value="1"/>
</dbReference>
<keyword evidence="2 8" id="KW-0812">Transmembrane</keyword>
<dbReference type="Pfam" id="PF01569">
    <property type="entry name" value="PAP2"/>
    <property type="match status" value="1"/>
</dbReference>
<gene>
    <name evidence="10" type="ORF">DCMF_26605</name>
</gene>
<accession>A0A3G1KZN3</accession>
<dbReference type="AlphaFoldDB" id="A0A3G1KZN3"/>
<organism evidence="10 11">
    <name type="scientific">Formimonas warabiya</name>
    <dbReference type="NCBI Taxonomy" id="1761012"/>
    <lineage>
        <taxon>Bacteria</taxon>
        <taxon>Bacillati</taxon>
        <taxon>Bacillota</taxon>
        <taxon>Clostridia</taxon>
        <taxon>Eubacteriales</taxon>
        <taxon>Peptococcaceae</taxon>
        <taxon>Candidatus Formimonas</taxon>
    </lineage>
</organism>
<evidence type="ECO:0000256" key="5">
    <source>
        <dbReference type="ARBA" id="ARBA00022989"/>
    </source>
</evidence>
<feature type="transmembrane region" description="Helical" evidence="8">
    <location>
        <begin position="110"/>
        <end position="131"/>
    </location>
</feature>
<evidence type="ECO:0000256" key="7">
    <source>
        <dbReference type="ARBA" id="ARBA00038324"/>
    </source>
</evidence>
<sequence>MDTILWLQSFSSPALDAFFKGITFLGEADFYLLTIPILYWLYDKNFILKFCLLFAGTIYLNSIIKENFSLPRPDESVRKIQETGYTFPSCHAMSTTAYWGYLAKRINKPWAYILAAFIVILVSLSRVYLGVHYARDIIGGILISMMLLYLYSAVSESLFLQVSKKTWFLGTLFICVLLFLSHSSYYGPLVIGFLLGILWGYRLDLEYVNWTEKASLVQNMLKITIGIAILFGLRIVIKAFFLDVLDLDKETLLGYLFIDTVRYFILGIWVTFGAPLTFKVLRLQKSDQGYFVRITQ</sequence>